<keyword evidence="11" id="KW-1185">Reference proteome</keyword>
<dbReference type="InterPro" id="IPR046341">
    <property type="entry name" value="SET_dom_sf"/>
</dbReference>
<dbReference type="SUPFAM" id="SSF82199">
    <property type="entry name" value="SET domain"/>
    <property type="match status" value="2"/>
</dbReference>
<sequence length="342" mass="36320">MPKLARPVALSPLLAVQTLLLKLSPVGIGNVFCVLHPLIVYAPGPDWRPDGRVWISSPTGSTPNAPAAAIAGASSSSRAEAEACLDNKGGRNFPLHIFHTSSTKGWGLRSPILIPRGSLVLLFTGEVIPSTLAKEREERGMHTYLFDLPGGLWVVDAWRKGGPARFLNHSCDPNLACRVVDVAERFCSVYEDDEATAERMGTSPAVITNGGSAPPSTVNTTTLPRDQSIARNISNCGIGSPTPTLSRPSGNEDPSTLQPVIAFFALRPIPAYEELTFDYFFYTEQGGAKRGQSFGSSGSAGSGGRAATACEGETVHRGRRNPVRGAAGRCMCGAQSCRRPEM</sequence>
<dbReference type="EMBL" id="KZ819326">
    <property type="protein sequence ID" value="PWN21238.1"/>
    <property type="molecule type" value="Genomic_DNA"/>
</dbReference>
<keyword evidence="6" id="KW-0479">Metal-binding</keyword>
<dbReference type="GO" id="GO:0032259">
    <property type="term" value="P:methylation"/>
    <property type="evidence" value="ECO:0007669"/>
    <property type="project" value="UniProtKB-KW"/>
</dbReference>
<dbReference type="PROSITE" id="PS50280">
    <property type="entry name" value="SET"/>
    <property type="match status" value="1"/>
</dbReference>
<evidence type="ECO:0000256" key="3">
    <source>
        <dbReference type="ARBA" id="ARBA00022603"/>
    </source>
</evidence>
<dbReference type="GO" id="GO:0046872">
    <property type="term" value="F:metal ion binding"/>
    <property type="evidence" value="ECO:0007669"/>
    <property type="project" value="UniProtKB-KW"/>
</dbReference>
<dbReference type="Proteomes" id="UP000245942">
    <property type="component" value="Unassembled WGS sequence"/>
</dbReference>
<organism evidence="10 11">
    <name type="scientific">Pseudomicrostroma glucosiphilum</name>
    <dbReference type="NCBI Taxonomy" id="1684307"/>
    <lineage>
        <taxon>Eukaryota</taxon>
        <taxon>Fungi</taxon>
        <taxon>Dikarya</taxon>
        <taxon>Basidiomycota</taxon>
        <taxon>Ustilaginomycotina</taxon>
        <taxon>Exobasidiomycetes</taxon>
        <taxon>Microstromatales</taxon>
        <taxon>Microstromatales incertae sedis</taxon>
        <taxon>Pseudomicrostroma</taxon>
    </lineage>
</organism>
<dbReference type="PANTHER" id="PTHR46223:SF3">
    <property type="entry name" value="HISTONE-LYSINE N-METHYLTRANSFERASE SET-23"/>
    <property type="match status" value="1"/>
</dbReference>
<dbReference type="PANTHER" id="PTHR46223">
    <property type="entry name" value="HISTONE-LYSINE N-METHYLTRANSFERASE SUV39H"/>
    <property type="match status" value="1"/>
</dbReference>
<feature type="region of interest" description="Disordered" evidence="8">
    <location>
        <begin position="232"/>
        <end position="253"/>
    </location>
</feature>
<comment type="subcellular location">
    <subcellularLocation>
        <location evidence="1">Chromosome</location>
    </subcellularLocation>
</comment>
<dbReference type="OrthoDB" id="308383at2759"/>
<evidence type="ECO:0000256" key="4">
    <source>
        <dbReference type="ARBA" id="ARBA00022679"/>
    </source>
</evidence>
<keyword evidence="7" id="KW-0862">Zinc</keyword>
<keyword evidence="2" id="KW-0158">Chromosome</keyword>
<gene>
    <name evidence="10" type="ORF">BCV69DRAFT_277264</name>
</gene>
<dbReference type="GO" id="GO:0005694">
    <property type="term" value="C:chromosome"/>
    <property type="evidence" value="ECO:0007669"/>
    <property type="project" value="UniProtKB-SubCell"/>
</dbReference>
<keyword evidence="5" id="KW-0949">S-adenosyl-L-methionine</keyword>
<evidence type="ECO:0000256" key="8">
    <source>
        <dbReference type="SAM" id="MobiDB-lite"/>
    </source>
</evidence>
<evidence type="ECO:0000256" key="5">
    <source>
        <dbReference type="ARBA" id="ARBA00022691"/>
    </source>
</evidence>
<dbReference type="SMART" id="SM00317">
    <property type="entry name" value="SET"/>
    <property type="match status" value="1"/>
</dbReference>
<name>A0A316U8S7_9BASI</name>
<evidence type="ECO:0000256" key="7">
    <source>
        <dbReference type="ARBA" id="ARBA00022833"/>
    </source>
</evidence>
<evidence type="ECO:0000313" key="10">
    <source>
        <dbReference type="EMBL" id="PWN21238.1"/>
    </source>
</evidence>
<evidence type="ECO:0000256" key="6">
    <source>
        <dbReference type="ARBA" id="ARBA00022723"/>
    </source>
</evidence>
<proteinExistence type="predicted"/>
<feature type="domain" description="SET" evidence="9">
    <location>
        <begin position="93"/>
        <end position="280"/>
    </location>
</feature>
<dbReference type="STRING" id="1684307.A0A316U8S7"/>
<keyword evidence="3" id="KW-0489">Methyltransferase</keyword>
<reference evidence="10 11" key="1">
    <citation type="journal article" date="2018" name="Mol. Biol. Evol.">
        <title>Broad Genomic Sampling Reveals a Smut Pathogenic Ancestry of the Fungal Clade Ustilaginomycotina.</title>
        <authorList>
            <person name="Kijpornyongpan T."/>
            <person name="Mondo S.J."/>
            <person name="Barry K."/>
            <person name="Sandor L."/>
            <person name="Lee J."/>
            <person name="Lipzen A."/>
            <person name="Pangilinan J."/>
            <person name="LaButti K."/>
            <person name="Hainaut M."/>
            <person name="Henrissat B."/>
            <person name="Grigoriev I.V."/>
            <person name="Spatafora J.W."/>
            <person name="Aime M.C."/>
        </authorList>
    </citation>
    <scope>NUCLEOTIDE SEQUENCE [LARGE SCALE GENOMIC DNA]</scope>
    <source>
        <strain evidence="10 11">MCA 4718</strain>
    </source>
</reference>
<dbReference type="Pfam" id="PF00856">
    <property type="entry name" value="SET"/>
    <property type="match status" value="1"/>
</dbReference>
<keyword evidence="4" id="KW-0808">Transferase</keyword>
<dbReference type="InterPro" id="IPR050973">
    <property type="entry name" value="H3K9_Histone-Lys_N-MTase"/>
</dbReference>
<accession>A0A316U8S7</accession>
<dbReference type="GO" id="GO:0008168">
    <property type="term" value="F:methyltransferase activity"/>
    <property type="evidence" value="ECO:0007669"/>
    <property type="project" value="UniProtKB-KW"/>
</dbReference>
<dbReference type="Gene3D" id="2.170.270.10">
    <property type="entry name" value="SET domain"/>
    <property type="match status" value="1"/>
</dbReference>
<evidence type="ECO:0000313" key="11">
    <source>
        <dbReference type="Proteomes" id="UP000245942"/>
    </source>
</evidence>
<dbReference type="AlphaFoldDB" id="A0A316U8S7"/>
<dbReference type="RefSeq" id="XP_025348398.1">
    <property type="nucleotide sequence ID" value="XM_025491144.1"/>
</dbReference>
<dbReference type="InterPro" id="IPR001214">
    <property type="entry name" value="SET_dom"/>
</dbReference>
<evidence type="ECO:0000256" key="1">
    <source>
        <dbReference type="ARBA" id="ARBA00004286"/>
    </source>
</evidence>
<evidence type="ECO:0000259" key="9">
    <source>
        <dbReference type="PROSITE" id="PS50280"/>
    </source>
</evidence>
<dbReference type="GeneID" id="37012878"/>
<evidence type="ECO:0000256" key="2">
    <source>
        <dbReference type="ARBA" id="ARBA00022454"/>
    </source>
</evidence>
<protein>
    <submittedName>
        <fullName evidence="10">SET domain-containing protein</fullName>
    </submittedName>
</protein>